<dbReference type="EMBL" id="JAAALK010000080">
    <property type="protein sequence ID" value="KAG8095451.1"/>
    <property type="molecule type" value="Genomic_DNA"/>
</dbReference>
<evidence type="ECO:0000256" key="1">
    <source>
        <dbReference type="SAM" id="MobiDB-lite"/>
    </source>
</evidence>
<evidence type="ECO:0000313" key="2">
    <source>
        <dbReference type="EMBL" id="KAG8095451.1"/>
    </source>
</evidence>
<evidence type="ECO:0000313" key="3">
    <source>
        <dbReference type="Proteomes" id="UP000729402"/>
    </source>
</evidence>
<sequence>MNLSHRRHRKSAAASRASPDLLTPCPSHRSGRAAPTEQLSRHIALLGAWGDPATNGAGAQCGIGRRRHGRSARRGGEIWGGARGSNDCDLEGEKKWGG</sequence>
<reference evidence="2" key="1">
    <citation type="journal article" date="2021" name="bioRxiv">
        <title>Whole Genome Assembly and Annotation of Northern Wild Rice, Zizania palustris L., Supports a Whole Genome Duplication in the Zizania Genus.</title>
        <authorList>
            <person name="Haas M."/>
            <person name="Kono T."/>
            <person name="Macchietto M."/>
            <person name="Millas R."/>
            <person name="McGilp L."/>
            <person name="Shao M."/>
            <person name="Duquette J."/>
            <person name="Hirsch C.N."/>
            <person name="Kimball J."/>
        </authorList>
    </citation>
    <scope>NUCLEOTIDE SEQUENCE</scope>
    <source>
        <tissue evidence="2">Fresh leaf tissue</tissue>
    </source>
</reference>
<keyword evidence="3" id="KW-1185">Reference proteome</keyword>
<comment type="caution">
    <text evidence="2">The sequence shown here is derived from an EMBL/GenBank/DDBJ whole genome shotgun (WGS) entry which is preliminary data.</text>
</comment>
<accession>A0A8J5WU72</accession>
<feature type="compositionally biased region" description="Basic residues" evidence="1">
    <location>
        <begin position="1"/>
        <end position="11"/>
    </location>
</feature>
<protein>
    <submittedName>
        <fullName evidence="2">Uncharacterized protein</fullName>
    </submittedName>
</protein>
<feature type="region of interest" description="Disordered" evidence="1">
    <location>
        <begin position="1"/>
        <end position="37"/>
    </location>
</feature>
<organism evidence="2 3">
    <name type="scientific">Zizania palustris</name>
    <name type="common">Northern wild rice</name>
    <dbReference type="NCBI Taxonomy" id="103762"/>
    <lineage>
        <taxon>Eukaryota</taxon>
        <taxon>Viridiplantae</taxon>
        <taxon>Streptophyta</taxon>
        <taxon>Embryophyta</taxon>
        <taxon>Tracheophyta</taxon>
        <taxon>Spermatophyta</taxon>
        <taxon>Magnoliopsida</taxon>
        <taxon>Liliopsida</taxon>
        <taxon>Poales</taxon>
        <taxon>Poaceae</taxon>
        <taxon>BOP clade</taxon>
        <taxon>Oryzoideae</taxon>
        <taxon>Oryzeae</taxon>
        <taxon>Zizaniinae</taxon>
        <taxon>Zizania</taxon>
    </lineage>
</organism>
<dbReference type="AlphaFoldDB" id="A0A8J5WU72"/>
<dbReference type="Proteomes" id="UP000729402">
    <property type="component" value="Unassembled WGS sequence"/>
</dbReference>
<reference evidence="2" key="2">
    <citation type="submission" date="2021-02" db="EMBL/GenBank/DDBJ databases">
        <authorList>
            <person name="Kimball J.A."/>
            <person name="Haas M.W."/>
            <person name="Macchietto M."/>
            <person name="Kono T."/>
            <person name="Duquette J."/>
            <person name="Shao M."/>
        </authorList>
    </citation>
    <scope>NUCLEOTIDE SEQUENCE</scope>
    <source>
        <tissue evidence="2">Fresh leaf tissue</tissue>
    </source>
</reference>
<feature type="region of interest" description="Disordered" evidence="1">
    <location>
        <begin position="59"/>
        <end position="98"/>
    </location>
</feature>
<proteinExistence type="predicted"/>
<feature type="compositionally biased region" description="Basic residues" evidence="1">
    <location>
        <begin position="64"/>
        <end position="73"/>
    </location>
</feature>
<gene>
    <name evidence="2" type="ORF">GUJ93_ZPchr0012g20577</name>
</gene>
<name>A0A8J5WU72_ZIZPA</name>